<sequence length="253" mass="29775">MAHWPMALERLATKKISRRQLKLTLCAIEAKCSPEVRRAFRALPLERCGCATIQAVWAACDTFWEFDAAHTGAITREGYINLMRDCASVNTLRMLRRARLELRFRRSAAPVMLEDFLLMIWPKATPEDRRKMMRWAELRECYDVVRHNFGASDQDLDRLYRLLSCREEGGQVHVMAHELRRAQLLPHEAIAQFAKERHPKEVFFDYEDFKSIVWPKLKERWVSSETIRKQKTLAEEKHPLQVRIRQNDSDHAG</sequence>
<evidence type="ECO:0008006" key="4">
    <source>
        <dbReference type="Google" id="ProtNLM"/>
    </source>
</evidence>
<dbReference type="Proteomes" id="UP001642484">
    <property type="component" value="Unassembled WGS sequence"/>
</dbReference>
<proteinExistence type="predicted"/>
<organism evidence="2 3">
    <name type="scientific">Durusdinium trenchii</name>
    <dbReference type="NCBI Taxonomy" id="1381693"/>
    <lineage>
        <taxon>Eukaryota</taxon>
        <taxon>Sar</taxon>
        <taxon>Alveolata</taxon>
        <taxon>Dinophyceae</taxon>
        <taxon>Suessiales</taxon>
        <taxon>Symbiodiniaceae</taxon>
        <taxon>Durusdinium</taxon>
    </lineage>
</organism>
<evidence type="ECO:0000313" key="2">
    <source>
        <dbReference type="EMBL" id="CAK9078623.1"/>
    </source>
</evidence>
<evidence type="ECO:0000313" key="1">
    <source>
        <dbReference type="EMBL" id="CAK9069735.1"/>
    </source>
</evidence>
<reference evidence="2 3" key="1">
    <citation type="submission" date="2024-02" db="EMBL/GenBank/DDBJ databases">
        <authorList>
            <person name="Chen Y."/>
            <person name="Shah S."/>
            <person name="Dougan E. K."/>
            <person name="Thang M."/>
            <person name="Chan C."/>
        </authorList>
    </citation>
    <scope>NUCLEOTIDE SEQUENCE [LARGE SCALE GENOMIC DNA]</scope>
</reference>
<protein>
    <recommendedName>
        <fullName evidence="4">Calmodulin</fullName>
    </recommendedName>
</protein>
<accession>A0ABP0PT71</accession>
<evidence type="ECO:0000313" key="3">
    <source>
        <dbReference type="Proteomes" id="UP001642484"/>
    </source>
</evidence>
<gene>
    <name evidence="1" type="ORF">CCMP2556_LOCUS34298</name>
    <name evidence="2" type="ORF">CCMP2556_LOCUS38758</name>
</gene>
<comment type="caution">
    <text evidence="2">The sequence shown here is derived from an EMBL/GenBank/DDBJ whole genome shotgun (WGS) entry which is preliminary data.</text>
</comment>
<dbReference type="EMBL" id="CAXAMN010023583">
    <property type="protein sequence ID" value="CAK9078623.1"/>
    <property type="molecule type" value="Genomic_DNA"/>
</dbReference>
<keyword evidence="3" id="KW-1185">Reference proteome</keyword>
<name>A0ABP0PT71_9DINO</name>
<dbReference type="EMBL" id="CAXAMN010022472">
    <property type="protein sequence ID" value="CAK9069735.1"/>
    <property type="molecule type" value="Genomic_DNA"/>
</dbReference>